<accession>A0AAD4EDQ0</accession>
<protein>
    <submittedName>
        <fullName evidence="1">Uncharacterized protein</fullName>
    </submittedName>
</protein>
<reference evidence="1" key="1">
    <citation type="journal article" date="2020" name="New Phytol.">
        <title>Comparative genomics reveals dynamic genome evolution in host specialist ectomycorrhizal fungi.</title>
        <authorList>
            <person name="Lofgren L.A."/>
            <person name="Nguyen N.H."/>
            <person name="Vilgalys R."/>
            <person name="Ruytinx J."/>
            <person name="Liao H.L."/>
            <person name="Branco S."/>
            <person name="Kuo A."/>
            <person name="LaButti K."/>
            <person name="Lipzen A."/>
            <person name="Andreopoulos W."/>
            <person name="Pangilinan J."/>
            <person name="Riley R."/>
            <person name="Hundley H."/>
            <person name="Na H."/>
            <person name="Barry K."/>
            <person name="Grigoriev I.V."/>
            <person name="Stajich J.E."/>
            <person name="Kennedy P.G."/>
        </authorList>
    </citation>
    <scope>NUCLEOTIDE SEQUENCE</scope>
    <source>
        <strain evidence="1">FC203</strain>
    </source>
</reference>
<dbReference type="EMBL" id="JABBWK010000014">
    <property type="protein sequence ID" value="KAG1903033.1"/>
    <property type="molecule type" value="Genomic_DNA"/>
</dbReference>
<keyword evidence="2" id="KW-1185">Reference proteome</keyword>
<dbReference type="Gene3D" id="3.40.50.11350">
    <property type="match status" value="1"/>
</dbReference>
<dbReference type="AlphaFoldDB" id="A0AAD4EDQ0"/>
<gene>
    <name evidence="1" type="ORF">F5891DRAFT_947755</name>
</gene>
<evidence type="ECO:0000313" key="1">
    <source>
        <dbReference type="EMBL" id="KAG1903033.1"/>
    </source>
</evidence>
<organism evidence="1 2">
    <name type="scientific">Suillus fuscotomentosus</name>
    <dbReference type="NCBI Taxonomy" id="1912939"/>
    <lineage>
        <taxon>Eukaryota</taxon>
        <taxon>Fungi</taxon>
        <taxon>Dikarya</taxon>
        <taxon>Basidiomycota</taxon>
        <taxon>Agaricomycotina</taxon>
        <taxon>Agaricomycetes</taxon>
        <taxon>Agaricomycetidae</taxon>
        <taxon>Boletales</taxon>
        <taxon>Suillineae</taxon>
        <taxon>Suillaceae</taxon>
        <taxon>Suillus</taxon>
    </lineage>
</organism>
<proteinExistence type="predicted"/>
<evidence type="ECO:0000313" key="2">
    <source>
        <dbReference type="Proteomes" id="UP001195769"/>
    </source>
</evidence>
<sequence>TFDSIISIHIRHGDFSQQCEEFPVDQCFAPLSVIARRVSEVREELHTRKCIDATHVIMTNGERNPEWWSDFRALGLTRVVHAAERTEEIYGQWHPAFLDAIIQSNGAGFVSTRGSTISTLASRRVQSWHDGATRLVRWGWRSADDH</sequence>
<feature type="non-terminal residue" evidence="1">
    <location>
        <position position="146"/>
    </location>
</feature>
<dbReference type="GeneID" id="64669055"/>
<dbReference type="RefSeq" id="XP_041228608.1">
    <property type="nucleotide sequence ID" value="XM_041374757.1"/>
</dbReference>
<comment type="caution">
    <text evidence="1">The sequence shown here is derived from an EMBL/GenBank/DDBJ whole genome shotgun (WGS) entry which is preliminary data.</text>
</comment>
<name>A0AAD4EDQ0_9AGAM</name>
<dbReference type="Proteomes" id="UP001195769">
    <property type="component" value="Unassembled WGS sequence"/>
</dbReference>